<dbReference type="Proteomes" id="UP001168478">
    <property type="component" value="Unassembled WGS sequence"/>
</dbReference>
<keyword evidence="3" id="KW-1185">Reference proteome</keyword>
<evidence type="ECO:0000313" key="4">
    <source>
        <dbReference type="Proteomes" id="UP001168478"/>
    </source>
</evidence>
<evidence type="ECO:0000313" key="3">
    <source>
        <dbReference type="Proteomes" id="UP001167831"/>
    </source>
</evidence>
<sequence>MRAMKDCYIIAGRGMFLLKKCTSEGYERLSYGWRKKDGVFENNGSEGYRASV</sequence>
<dbReference type="EMBL" id="JAUEIE010000023">
    <property type="protein sequence ID" value="MDN0023868.1"/>
    <property type="molecule type" value="Genomic_DNA"/>
</dbReference>
<evidence type="ECO:0000313" key="2">
    <source>
        <dbReference type="EMBL" id="MDN0024401.1"/>
    </source>
</evidence>
<reference evidence="2" key="2">
    <citation type="submission" date="2023-08" db="EMBL/GenBank/DDBJ databases">
        <title>Identification and characterization of horizontal gene transfer across gut microbiota members of farm animals based on homology search.</title>
        <authorList>
            <person name="Schwarzerova J."/>
            <person name="Nykrynova M."/>
            <person name="Jureckova K."/>
            <person name="Cejkova D."/>
            <person name="Rychlik I."/>
        </authorList>
    </citation>
    <scope>NUCLEOTIDE SEQUENCE</scope>
    <source>
        <strain evidence="2">ET15</strain>
        <strain evidence="1">ET37</strain>
    </source>
</reference>
<gene>
    <name evidence="1" type="ORF">QVN81_12740</name>
    <name evidence="2" type="ORF">QVN84_02515</name>
</gene>
<dbReference type="Proteomes" id="UP001167831">
    <property type="component" value="Unassembled WGS sequence"/>
</dbReference>
<reference evidence="2" key="1">
    <citation type="submission" date="2023-06" db="EMBL/GenBank/DDBJ databases">
        <authorList>
            <person name="Zeman M."/>
            <person name="Kubasova T."/>
            <person name="Jahodarova E."/>
            <person name="Nykrynova M."/>
            <person name="Rychlik I."/>
        </authorList>
    </citation>
    <scope>NUCLEOTIDE SEQUENCE</scope>
    <source>
        <strain evidence="2">ET15</strain>
        <strain evidence="1">ET37</strain>
    </source>
</reference>
<comment type="caution">
    <text evidence="2">The sequence shown here is derived from an EMBL/GenBank/DDBJ whole genome shotgun (WGS) entry which is preliminary data.</text>
</comment>
<dbReference type="AlphaFoldDB" id="A0AAW7JTY3"/>
<protein>
    <submittedName>
        <fullName evidence="2">Uncharacterized protein</fullName>
    </submittedName>
</protein>
<name>A0AAW7JTY3_9BACT</name>
<accession>A0AAW7JTY3</accession>
<organism evidence="2 4">
    <name type="scientific">Leyella lascolaii</name>
    <dbReference type="NCBI Taxonomy" id="1776379"/>
    <lineage>
        <taxon>Bacteria</taxon>
        <taxon>Pseudomonadati</taxon>
        <taxon>Bacteroidota</taxon>
        <taxon>Bacteroidia</taxon>
        <taxon>Bacteroidales</taxon>
        <taxon>Prevotellaceae</taxon>
        <taxon>Leyella</taxon>
    </lineage>
</organism>
<evidence type="ECO:0000313" key="1">
    <source>
        <dbReference type="EMBL" id="MDN0023868.1"/>
    </source>
</evidence>
<dbReference type="RefSeq" id="WP_289826281.1">
    <property type="nucleotide sequence ID" value="NZ_JAUEIE010000023.1"/>
</dbReference>
<proteinExistence type="predicted"/>
<dbReference type="EMBL" id="JAUEIF010000002">
    <property type="protein sequence ID" value="MDN0024401.1"/>
    <property type="molecule type" value="Genomic_DNA"/>
</dbReference>